<evidence type="ECO:0000259" key="4">
    <source>
        <dbReference type="PROSITE" id="PS51371"/>
    </source>
</evidence>
<evidence type="ECO:0000313" key="6">
    <source>
        <dbReference type="Proteomes" id="UP001168338"/>
    </source>
</evidence>
<sequence>MEPGDTPIRKIMHREFLHVTPETPVAVVLEKFSERGRHDLIVLDESGGFVGVILLTDIVGCVLPRLGIRAKKRSAALPSDLLCMMRGGDQGAGDLATRSHIAIGEDATVADALAHMARDRHPYLVVVDAAGTAVGCIEISDIIAFLRKDGHL</sequence>
<keyword evidence="1 3" id="KW-0129">CBS domain</keyword>
<dbReference type="PANTHER" id="PTHR43080">
    <property type="entry name" value="CBS DOMAIN-CONTAINING PROTEIN CBSX3, MITOCHONDRIAL"/>
    <property type="match status" value="1"/>
</dbReference>
<proteinExistence type="predicted"/>
<dbReference type="Proteomes" id="UP001168338">
    <property type="component" value="Unassembled WGS sequence"/>
</dbReference>
<keyword evidence="6" id="KW-1185">Reference proteome</keyword>
<dbReference type="InterPro" id="IPR000644">
    <property type="entry name" value="CBS_dom"/>
</dbReference>
<dbReference type="SMART" id="SM00116">
    <property type="entry name" value="CBS"/>
    <property type="match status" value="2"/>
</dbReference>
<dbReference type="InterPro" id="IPR051257">
    <property type="entry name" value="Diverse_CBS-Domain"/>
</dbReference>
<dbReference type="SUPFAM" id="SSF54631">
    <property type="entry name" value="CBS-domain pair"/>
    <property type="match status" value="2"/>
</dbReference>
<dbReference type="Gene3D" id="3.10.580.10">
    <property type="entry name" value="CBS-domain"/>
    <property type="match status" value="2"/>
</dbReference>
<feature type="domain" description="CBS" evidence="4">
    <location>
        <begin position="12"/>
        <end position="71"/>
    </location>
</feature>
<organism evidence="5 6">
    <name type="scientific">Methanoculleus frigidifontis</name>
    <dbReference type="NCBI Taxonomy" id="2584085"/>
    <lineage>
        <taxon>Archaea</taxon>
        <taxon>Methanobacteriati</taxon>
        <taxon>Methanobacteriota</taxon>
        <taxon>Stenosarchaea group</taxon>
        <taxon>Methanomicrobia</taxon>
        <taxon>Methanomicrobiales</taxon>
        <taxon>Methanomicrobiaceae</taxon>
        <taxon>Methanoculleus</taxon>
    </lineage>
</organism>
<name>A0ABT8MCQ7_9EURY</name>
<dbReference type="Pfam" id="PF00571">
    <property type="entry name" value="CBS"/>
    <property type="match status" value="2"/>
</dbReference>
<dbReference type="RefSeq" id="WP_301664903.1">
    <property type="nucleotide sequence ID" value="NZ_VCYH01000009.1"/>
</dbReference>
<gene>
    <name evidence="5" type="ORF">FGU65_12635</name>
</gene>
<keyword evidence="2" id="KW-0486">Methionine biosynthesis</keyword>
<dbReference type="PROSITE" id="PS51371">
    <property type="entry name" value="CBS"/>
    <property type="match status" value="2"/>
</dbReference>
<evidence type="ECO:0000256" key="1">
    <source>
        <dbReference type="ARBA" id="ARBA00023122"/>
    </source>
</evidence>
<dbReference type="EMBL" id="VCYH01000009">
    <property type="protein sequence ID" value="MDN7025716.1"/>
    <property type="molecule type" value="Genomic_DNA"/>
</dbReference>
<protein>
    <submittedName>
        <fullName evidence="5">CBS domain-containing protein</fullName>
    </submittedName>
</protein>
<reference evidence="5" key="1">
    <citation type="submission" date="2019-05" db="EMBL/GenBank/DDBJ databases">
        <title>Methanoculleus sp. FWC-SCC1, a methanogenic archaeon isolated from deep marine cold seep.</title>
        <authorList>
            <person name="Chen Y.-W."/>
            <person name="Chen S.-C."/>
            <person name="Teng N.-H."/>
            <person name="Lai M.-C."/>
        </authorList>
    </citation>
    <scope>NUCLEOTIDE SEQUENCE</scope>
    <source>
        <strain evidence="5">FWC-SCC1</strain>
    </source>
</reference>
<evidence type="ECO:0000313" key="5">
    <source>
        <dbReference type="EMBL" id="MDN7025716.1"/>
    </source>
</evidence>
<keyword evidence="2" id="KW-0028">Amino-acid biosynthesis</keyword>
<evidence type="ECO:0000256" key="3">
    <source>
        <dbReference type="PROSITE-ProRule" id="PRU00703"/>
    </source>
</evidence>
<dbReference type="InterPro" id="IPR046342">
    <property type="entry name" value="CBS_dom_sf"/>
</dbReference>
<feature type="domain" description="CBS" evidence="4">
    <location>
        <begin position="96"/>
        <end position="152"/>
    </location>
</feature>
<accession>A0ABT8MCQ7</accession>
<evidence type="ECO:0000256" key="2">
    <source>
        <dbReference type="ARBA" id="ARBA00023167"/>
    </source>
</evidence>
<dbReference type="PANTHER" id="PTHR43080:SF29">
    <property type="entry name" value="OS02G0818000 PROTEIN"/>
    <property type="match status" value="1"/>
</dbReference>
<comment type="caution">
    <text evidence="5">The sequence shown here is derived from an EMBL/GenBank/DDBJ whole genome shotgun (WGS) entry which is preliminary data.</text>
</comment>
<dbReference type="CDD" id="cd02205">
    <property type="entry name" value="CBS_pair_SF"/>
    <property type="match status" value="1"/>
</dbReference>